<sequence>MKWAVLILILNTAFLFSQEAKIDTLEDVGEGLFENVEEDSQLDEIIEQIEFIRIELNRAEVDDLTEIPFISREDALKIVEYRDKIGGFKRKEQVFDIPGIDERVKFLLYRNSHIQRERFGVRLRGRVVNKGGFRNVKGNFINDFKTYQLGFLAYSNFSSGFVIEKDYGERRIDELVNFYFDYKGGRILRRFIVGNYILQFGQGILFWRPVGLGKGTDAISPVQRSVENYAERYISTDEVKPFLGAVAVTKFKNFDLTVFYSSRKIPASLDSTGLVRYIDFSGINKGQRDILKRDVYGFFGVYGRRNFVTGVSFAYQKFDKDFSSSISRPYGGGGIYSSFMWDFLFKRLNFFGEFATLSGLYFSAVSGVAFDFENLKLAFQYRNLNPNFTSINGNTFGERYGESWNEEGFYSSVKFKLSRFYIWGYYDIFTFPVTEIDDAKKGYDYRLELGIFVSRNMRAKILIREKSVSKGIKVYDEFERRILSEGNERRKNFRIEIENKFQSITFRSRIEVLKMSFTSEGTGFVIYQGVKVKVFNGLTFYARIAHFRSNSYSSRIYVYEDDLDGVVSLIPLYGQGLRWYFVLKYSYWKFLSIQLKYAESLFFENVKASAGLQVEIKI</sequence>
<dbReference type="OrthoDB" id="9766750at2"/>
<keyword evidence="2" id="KW-1185">Reference proteome</keyword>
<dbReference type="InterPro" id="IPR010994">
    <property type="entry name" value="RuvA_2-like"/>
</dbReference>
<dbReference type="Proteomes" id="UP000320623">
    <property type="component" value="Unassembled WGS sequence"/>
</dbReference>
<gene>
    <name evidence="1" type="ORF">JGI1_01550</name>
</gene>
<evidence type="ECO:0000313" key="1">
    <source>
        <dbReference type="EMBL" id="CUU06557.1"/>
    </source>
</evidence>
<proteinExistence type="predicted"/>
<reference evidence="2" key="1">
    <citation type="submission" date="2015-11" db="EMBL/GenBank/DDBJ databases">
        <authorList>
            <person name="Varghese N."/>
        </authorList>
    </citation>
    <scope>NUCLEOTIDE SEQUENCE [LARGE SCALE GENOMIC DNA]</scope>
</reference>
<dbReference type="SUPFAM" id="SSF47781">
    <property type="entry name" value="RuvA domain 2-like"/>
    <property type="match status" value="1"/>
</dbReference>
<dbReference type="Gene3D" id="1.10.150.280">
    <property type="entry name" value="AF1531-like domain"/>
    <property type="match status" value="1"/>
</dbReference>
<dbReference type="STRING" id="1643428.GCA_001442855_01517"/>
<dbReference type="RefSeq" id="WP_140945286.1">
    <property type="nucleotide sequence ID" value="NZ_FAOO01000010.1"/>
</dbReference>
<accession>A0A0S4N9L5</accession>
<dbReference type="Pfam" id="PF12836">
    <property type="entry name" value="HHH_3"/>
    <property type="match status" value="1"/>
</dbReference>
<dbReference type="AlphaFoldDB" id="A0A0S4N9L5"/>
<protein>
    <submittedName>
        <fullName evidence="1">Helix-hairpin-helix motif-containing protein</fullName>
    </submittedName>
</protein>
<dbReference type="EMBL" id="FAOO01000010">
    <property type="protein sequence ID" value="CUU06557.1"/>
    <property type="molecule type" value="Genomic_DNA"/>
</dbReference>
<organism evidence="1 2">
    <name type="scientific">Candidatus Thermokryptus mobilis</name>
    <dbReference type="NCBI Taxonomy" id="1643428"/>
    <lineage>
        <taxon>Bacteria</taxon>
        <taxon>Pseudomonadati</taxon>
        <taxon>Candidatus Kryptoniota</taxon>
        <taxon>Candidatus Thermokryptus</taxon>
    </lineage>
</organism>
<evidence type="ECO:0000313" key="2">
    <source>
        <dbReference type="Proteomes" id="UP000320623"/>
    </source>
</evidence>
<name>A0A0S4N9L5_9BACT</name>